<gene>
    <name evidence="1" type="ORF">BJP37_23400</name>
</gene>
<dbReference type="AlphaFoldDB" id="A0A1U7N6E2"/>
<dbReference type="Proteomes" id="UP000186657">
    <property type="component" value="Unassembled WGS sequence"/>
</dbReference>
<comment type="caution">
    <text evidence="1">The sequence shown here is derived from an EMBL/GenBank/DDBJ whole genome shotgun (WGS) entry which is preliminary data.</text>
</comment>
<dbReference type="EMBL" id="MKZS01000001">
    <property type="protein sequence ID" value="OLT61517.1"/>
    <property type="molecule type" value="Genomic_DNA"/>
</dbReference>
<reference evidence="1 2" key="1">
    <citation type="submission" date="2016-10" db="EMBL/GenBank/DDBJ databases">
        <title>Comparative genomics uncovers the prolific and rare metabolic potential of the cyanobacterial genus Moorea.</title>
        <authorList>
            <person name="Leao T."/>
            <person name="Castelao G."/>
            <person name="Korobeynikov A."/>
            <person name="Monroe E.A."/>
            <person name="Podell S."/>
            <person name="Glukhov E."/>
            <person name="Allen E."/>
            <person name="Gerwick W.H."/>
            <person name="Gerwick L."/>
        </authorList>
    </citation>
    <scope>NUCLEOTIDE SEQUENCE [LARGE SCALE GENOMIC DNA]</scope>
    <source>
        <strain evidence="1 2">PNG5-198</strain>
    </source>
</reference>
<name>A0A1U7N6E2_9CYAN</name>
<organism evidence="1 2">
    <name type="scientific">Moorena bouillonii PNG</name>
    <dbReference type="NCBI Taxonomy" id="568701"/>
    <lineage>
        <taxon>Bacteria</taxon>
        <taxon>Bacillati</taxon>
        <taxon>Cyanobacteriota</taxon>
        <taxon>Cyanophyceae</taxon>
        <taxon>Coleofasciculales</taxon>
        <taxon>Coleofasciculaceae</taxon>
        <taxon>Moorena</taxon>
    </lineage>
</organism>
<evidence type="ECO:0000313" key="1">
    <source>
        <dbReference type="EMBL" id="OLT61517.1"/>
    </source>
</evidence>
<proteinExistence type="predicted"/>
<keyword evidence="2" id="KW-1185">Reference proteome</keyword>
<evidence type="ECO:0000313" key="2">
    <source>
        <dbReference type="Proteomes" id="UP000186657"/>
    </source>
</evidence>
<accession>A0A1U7N6E2</accession>
<protein>
    <submittedName>
        <fullName evidence="1">Uncharacterized protein</fullName>
    </submittedName>
</protein>
<sequence>MILLFWNPGVADSGYGFAPLAPQFWGEKDFLASPKVGGFRGLEHNQMIMHSFLDSATPESLPYFGHYPFIKIDLPVVYKADF</sequence>